<dbReference type="Proteomes" id="UP000249661">
    <property type="component" value="Unassembled WGS sequence"/>
</dbReference>
<keyword evidence="2" id="KW-1185">Reference proteome</keyword>
<evidence type="ECO:0000313" key="2">
    <source>
        <dbReference type="Proteomes" id="UP000249661"/>
    </source>
</evidence>
<sequence length="210" mass="23322">MVIGIAVMAVLLPTMIGLNEASQHTRDHEEDRRASVRKQRCHLIASCSLTQGTPSQRGEIQNAKVYVDQDGRVSLPLYITKKPPNAMSPYTGGFYTHPDFPTDNTSGLVTITGEQPPTLRWVFLDAQTHEVRWGSRPDSKGHVCGPFDWTKDEQRLTLDGWEGWLAVRLPDDEAGTGLWRLYFDLNDVGADLPVGAQGLEIVLRRVAAEA</sequence>
<reference evidence="1" key="1">
    <citation type="submission" date="2018-02" db="EMBL/GenBank/DDBJ databases">
        <title>The genomes of Aspergillus section Nigri reveals drivers in fungal speciation.</title>
        <authorList>
            <consortium name="DOE Joint Genome Institute"/>
            <person name="Vesth T.C."/>
            <person name="Nybo J."/>
            <person name="Theobald S."/>
            <person name="Brandl J."/>
            <person name="Frisvad J.C."/>
            <person name="Nielsen K.F."/>
            <person name="Lyhne E.K."/>
            <person name="Kogle M.E."/>
            <person name="Kuo A."/>
            <person name="Riley R."/>
            <person name="Clum A."/>
            <person name="Nolan M."/>
            <person name="Lipzen A."/>
            <person name="Salamov A."/>
            <person name="Henrissat B."/>
            <person name="Wiebenga A."/>
            <person name="De vries R.P."/>
            <person name="Grigoriev I.V."/>
            <person name="Mortensen U.H."/>
            <person name="Andersen M.R."/>
            <person name="Baker S.E."/>
        </authorList>
    </citation>
    <scope>NUCLEOTIDE SEQUENCE</scope>
    <source>
        <strain evidence="1">CBS 121060</strain>
    </source>
</reference>
<organism evidence="1 2">
    <name type="scientific">Aspergillus aculeatinus CBS 121060</name>
    <dbReference type="NCBI Taxonomy" id="1448322"/>
    <lineage>
        <taxon>Eukaryota</taxon>
        <taxon>Fungi</taxon>
        <taxon>Dikarya</taxon>
        <taxon>Ascomycota</taxon>
        <taxon>Pezizomycotina</taxon>
        <taxon>Eurotiomycetes</taxon>
        <taxon>Eurotiomycetidae</taxon>
        <taxon>Eurotiales</taxon>
        <taxon>Aspergillaceae</taxon>
        <taxon>Aspergillus</taxon>
        <taxon>Aspergillus subgen. Circumdati</taxon>
    </lineage>
</organism>
<protein>
    <submittedName>
        <fullName evidence="1">Uncharacterized protein</fullName>
    </submittedName>
</protein>
<evidence type="ECO:0000313" key="1">
    <source>
        <dbReference type="EMBL" id="RAH75304.1"/>
    </source>
</evidence>
<proteinExistence type="predicted"/>
<dbReference type="EMBL" id="KZ824933">
    <property type="protein sequence ID" value="RAH75304.1"/>
    <property type="molecule type" value="Genomic_DNA"/>
</dbReference>
<accession>A0ACD1HPE2</accession>
<gene>
    <name evidence="1" type="ORF">BO66DRAFT_363024</name>
</gene>
<name>A0ACD1HPE2_9EURO</name>